<dbReference type="RefSeq" id="XP_064765810.1">
    <property type="nucleotide sequence ID" value="XM_064913657.1"/>
</dbReference>
<dbReference type="EMBL" id="JBBJBU010000015">
    <property type="protein sequence ID" value="KAK7202777.1"/>
    <property type="molecule type" value="Genomic_DNA"/>
</dbReference>
<keyword evidence="3" id="KW-1185">Reference proteome</keyword>
<feature type="region of interest" description="Disordered" evidence="1">
    <location>
        <begin position="1"/>
        <end position="38"/>
    </location>
</feature>
<dbReference type="SUPFAM" id="SSF110857">
    <property type="entry name" value="Gamma-glutamyl cyclotransferase-like"/>
    <property type="match status" value="1"/>
</dbReference>
<protein>
    <submittedName>
        <fullName evidence="2">Uncharacterized protein</fullName>
    </submittedName>
</protein>
<comment type="caution">
    <text evidence="2">The sequence shown here is derived from an EMBL/GenBank/DDBJ whole genome shotgun (WGS) entry which is preliminary data.</text>
</comment>
<gene>
    <name evidence="2" type="ORF">BZA70DRAFT_285008</name>
</gene>
<dbReference type="InterPro" id="IPR036568">
    <property type="entry name" value="GGCT-like_sf"/>
</dbReference>
<name>A0ABR1EYT4_9ASCO</name>
<accession>A0ABR1EYT4</accession>
<evidence type="ECO:0000313" key="3">
    <source>
        <dbReference type="Proteomes" id="UP001498771"/>
    </source>
</evidence>
<sequence>MKFELPETWDDSSSCSSGSSPRTPGDIDTPSTPAYPTDFDAQSVPVFIPTQSRAPPSEILGDITVMTTDADYVLTGFETFRPKYGPGKVYVAPALNERSDDSFVEGSLCFVASDKLSRLDSWEDEGRTNSRMPCLVSNKLGDELILANVYIWNGNSLLGEFQYS</sequence>
<evidence type="ECO:0000256" key="1">
    <source>
        <dbReference type="SAM" id="MobiDB-lite"/>
    </source>
</evidence>
<proteinExistence type="predicted"/>
<organism evidence="2 3">
    <name type="scientific">Myxozyma melibiosi</name>
    <dbReference type="NCBI Taxonomy" id="54550"/>
    <lineage>
        <taxon>Eukaryota</taxon>
        <taxon>Fungi</taxon>
        <taxon>Dikarya</taxon>
        <taxon>Ascomycota</taxon>
        <taxon>Saccharomycotina</taxon>
        <taxon>Lipomycetes</taxon>
        <taxon>Lipomycetales</taxon>
        <taxon>Lipomycetaceae</taxon>
        <taxon>Myxozyma</taxon>
    </lineage>
</organism>
<reference evidence="2 3" key="1">
    <citation type="submission" date="2024-03" db="EMBL/GenBank/DDBJ databases">
        <title>Genome-scale model development and genomic sequencing of the oleaginous clade Lipomyces.</title>
        <authorList>
            <consortium name="Lawrence Berkeley National Laboratory"/>
            <person name="Czajka J.J."/>
            <person name="Han Y."/>
            <person name="Kim J."/>
            <person name="Mondo S.J."/>
            <person name="Hofstad B.A."/>
            <person name="Robles A."/>
            <person name="Haridas S."/>
            <person name="Riley R."/>
            <person name="LaButti K."/>
            <person name="Pangilinan J."/>
            <person name="Andreopoulos W."/>
            <person name="Lipzen A."/>
            <person name="Yan J."/>
            <person name="Wang M."/>
            <person name="Ng V."/>
            <person name="Grigoriev I.V."/>
            <person name="Spatafora J.W."/>
            <person name="Magnuson J.K."/>
            <person name="Baker S.E."/>
            <person name="Pomraning K.R."/>
        </authorList>
    </citation>
    <scope>NUCLEOTIDE SEQUENCE [LARGE SCALE GENOMIC DNA]</scope>
    <source>
        <strain evidence="2 3">Phaff 52-87</strain>
    </source>
</reference>
<dbReference type="Proteomes" id="UP001498771">
    <property type="component" value="Unassembled WGS sequence"/>
</dbReference>
<dbReference type="GeneID" id="90039169"/>
<evidence type="ECO:0000313" key="2">
    <source>
        <dbReference type="EMBL" id="KAK7202777.1"/>
    </source>
</evidence>